<dbReference type="EMBL" id="LKAM01000001">
    <property type="protein sequence ID" value="KUM50458.1"/>
    <property type="molecule type" value="Genomic_DNA"/>
</dbReference>
<dbReference type="AlphaFoldDB" id="A0A101M3U4"/>
<proteinExistence type="predicted"/>
<name>A0A101M3U4_PICGL</name>
<reference evidence="1" key="1">
    <citation type="journal article" date="2015" name="Genome Biol. Evol.">
        <title>Organellar Genomes of White Spruce (Picea glauca): Assembly and Annotation.</title>
        <authorList>
            <person name="Jackman S.D."/>
            <person name="Warren R.L."/>
            <person name="Gibb E.A."/>
            <person name="Vandervalk B.P."/>
            <person name="Mohamadi H."/>
            <person name="Chu J."/>
            <person name="Raymond A."/>
            <person name="Pleasance S."/>
            <person name="Coope R."/>
            <person name="Wildung M.R."/>
            <person name="Ritland C.E."/>
            <person name="Bousquet J."/>
            <person name="Jones S.J."/>
            <person name="Bohlmann J."/>
            <person name="Birol I."/>
        </authorList>
    </citation>
    <scope>NUCLEOTIDE SEQUENCE [LARGE SCALE GENOMIC DNA]</scope>
    <source>
        <tissue evidence="1">Flushing bud</tissue>
    </source>
</reference>
<geneLocation type="mitochondrion" evidence="1"/>
<accession>A0A101M3U4</accession>
<keyword evidence="1" id="KW-0496">Mitochondrion</keyword>
<organism evidence="1">
    <name type="scientific">Picea glauca</name>
    <name type="common">White spruce</name>
    <name type="synonym">Pinus glauca</name>
    <dbReference type="NCBI Taxonomy" id="3330"/>
    <lineage>
        <taxon>Eukaryota</taxon>
        <taxon>Viridiplantae</taxon>
        <taxon>Streptophyta</taxon>
        <taxon>Embryophyta</taxon>
        <taxon>Tracheophyta</taxon>
        <taxon>Spermatophyta</taxon>
        <taxon>Pinopsida</taxon>
        <taxon>Pinidae</taxon>
        <taxon>Conifers I</taxon>
        <taxon>Pinales</taxon>
        <taxon>Pinaceae</taxon>
        <taxon>Picea</taxon>
    </lineage>
</organism>
<protein>
    <submittedName>
        <fullName evidence="1">Uncharacterized protein</fullName>
    </submittedName>
</protein>
<gene>
    <name evidence="1" type="ORF">ABT39_MTgene301</name>
</gene>
<comment type="caution">
    <text evidence="1">The sequence shown here is derived from an EMBL/GenBank/DDBJ whole genome shotgun (WGS) entry which is preliminary data.</text>
</comment>
<sequence length="48" mass="4916">MDRKPLQSWMLSLGQLVSRNSAIAISARSALGSIGGSMGSLASFTGFG</sequence>
<evidence type="ECO:0000313" key="1">
    <source>
        <dbReference type="EMBL" id="KUM50458.1"/>
    </source>
</evidence>